<dbReference type="Proteomes" id="UP001458880">
    <property type="component" value="Unassembled WGS sequence"/>
</dbReference>
<feature type="region of interest" description="Disordered" evidence="1">
    <location>
        <begin position="1"/>
        <end position="22"/>
    </location>
</feature>
<sequence length="291" mass="33231">MNKDSDDSMEDPDYTPAETEVEDEVVNPITQVIIERRSKQENPICLSNQLLLAHLLLEIFVNCTFDSDLQKSIMADPETSWPTRIDENSQDSNQRCSKKATNFMNSLESLKLSFPQYSSTAAAGVDVVLGRIYCITHNPRNGDMGPPAIRNFRKLYFRLRSPKEYHGGSRDIVAYENRRELARLQSTLFEEGDELHEDVLIYLQSSIAMALKLPVMCDTSTNNKYMGCTIPYLGKETVPENTPGVDHSVENLVESIRGSYRNVMMDNWFCSIPQITNLHHEYQLTANYEEE</sequence>
<dbReference type="EMBL" id="JASPKY010000396">
    <property type="protein sequence ID" value="KAK9702240.1"/>
    <property type="molecule type" value="Genomic_DNA"/>
</dbReference>
<reference evidence="2 3" key="1">
    <citation type="journal article" date="2024" name="BMC Genomics">
        <title>De novo assembly and annotation of Popillia japonica's genome with initial clues to its potential as an invasive pest.</title>
        <authorList>
            <person name="Cucini C."/>
            <person name="Boschi S."/>
            <person name="Funari R."/>
            <person name="Cardaioli E."/>
            <person name="Iannotti N."/>
            <person name="Marturano G."/>
            <person name="Paoli F."/>
            <person name="Bruttini M."/>
            <person name="Carapelli A."/>
            <person name="Frati F."/>
            <person name="Nardi F."/>
        </authorList>
    </citation>
    <scope>NUCLEOTIDE SEQUENCE [LARGE SCALE GENOMIC DNA]</scope>
    <source>
        <strain evidence="2">DMR45628</strain>
    </source>
</reference>
<evidence type="ECO:0000256" key="1">
    <source>
        <dbReference type="SAM" id="MobiDB-lite"/>
    </source>
</evidence>
<protein>
    <recommendedName>
        <fullName evidence="4">PiggyBac transposable element-derived protein domain-containing protein</fullName>
    </recommendedName>
</protein>
<evidence type="ECO:0000313" key="2">
    <source>
        <dbReference type="EMBL" id="KAK9702240.1"/>
    </source>
</evidence>
<comment type="caution">
    <text evidence="2">The sequence shown here is derived from an EMBL/GenBank/DDBJ whole genome shotgun (WGS) entry which is preliminary data.</text>
</comment>
<dbReference type="AlphaFoldDB" id="A0AAW1JEZ9"/>
<proteinExistence type="predicted"/>
<organism evidence="2 3">
    <name type="scientific">Popillia japonica</name>
    <name type="common">Japanese beetle</name>
    <dbReference type="NCBI Taxonomy" id="7064"/>
    <lineage>
        <taxon>Eukaryota</taxon>
        <taxon>Metazoa</taxon>
        <taxon>Ecdysozoa</taxon>
        <taxon>Arthropoda</taxon>
        <taxon>Hexapoda</taxon>
        <taxon>Insecta</taxon>
        <taxon>Pterygota</taxon>
        <taxon>Neoptera</taxon>
        <taxon>Endopterygota</taxon>
        <taxon>Coleoptera</taxon>
        <taxon>Polyphaga</taxon>
        <taxon>Scarabaeiformia</taxon>
        <taxon>Scarabaeidae</taxon>
        <taxon>Rutelinae</taxon>
        <taxon>Popillia</taxon>
    </lineage>
</organism>
<keyword evidence="3" id="KW-1185">Reference proteome</keyword>
<gene>
    <name evidence="2" type="ORF">QE152_g30081</name>
</gene>
<evidence type="ECO:0008006" key="4">
    <source>
        <dbReference type="Google" id="ProtNLM"/>
    </source>
</evidence>
<name>A0AAW1JEZ9_POPJA</name>
<feature type="compositionally biased region" description="Acidic residues" evidence="1">
    <location>
        <begin position="7"/>
        <end position="22"/>
    </location>
</feature>
<accession>A0AAW1JEZ9</accession>
<evidence type="ECO:0000313" key="3">
    <source>
        <dbReference type="Proteomes" id="UP001458880"/>
    </source>
</evidence>